<dbReference type="eggNOG" id="ENOG5031T1P">
    <property type="taxonomic scope" value="Bacteria"/>
</dbReference>
<dbReference type="RefSeq" id="WP_004869980.1">
    <property type="nucleotide sequence ID" value="NZ_ASYY01000041.1"/>
</dbReference>
<keyword evidence="3" id="KW-1185">Reference proteome</keyword>
<feature type="transmembrane region" description="Helical" evidence="1">
    <location>
        <begin position="12"/>
        <end position="30"/>
    </location>
</feature>
<evidence type="ECO:0008006" key="4">
    <source>
        <dbReference type="Google" id="ProtNLM"/>
    </source>
</evidence>
<dbReference type="OrthoDB" id="10007889at2"/>
<dbReference type="AlphaFoldDB" id="N8Y529"/>
<proteinExistence type="predicted"/>
<dbReference type="Proteomes" id="UP000013117">
    <property type="component" value="Unassembled WGS sequence"/>
</dbReference>
<name>N8Y529_9GAMM</name>
<dbReference type="EMBL" id="APPN01000083">
    <property type="protein sequence ID" value="ENV31781.1"/>
    <property type="molecule type" value="Genomic_DNA"/>
</dbReference>
<protein>
    <recommendedName>
        <fullName evidence="4">Lipoprotein</fullName>
    </recommendedName>
</protein>
<comment type="caution">
    <text evidence="2">The sequence shown here is derived from an EMBL/GenBank/DDBJ whole genome shotgun (WGS) entry which is preliminary data.</text>
</comment>
<dbReference type="PATRIC" id="fig|1120926.3.peg.4036"/>
<sequence length="193" mass="22987">MKTKWLYKMNFLKIIYLGFFLILGGCTKMFEEEQNLYFNFRVEENTKLPNLNVNLYTYDSESGSKWYGLVKKQTVIKKGQYLEQELKSINSDWHALYIYNGDSSKFMYDDHIFRGAIYHLTYIFKIDGLLTQSRIKRSEHGGDDEFFMKYKELEDAEQKGFNYYNPIDARYEINDIQPDNLNTWRIQAASATV</sequence>
<gene>
    <name evidence="2" type="ORF">F960_04150</name>
</gene>
<dbReference type="PROSITE" id="PS51257">
    <property type="entry name" value="PROKAR_LIPOPROTEIN"/>
    <property type="match status" value="1"/>
</dbReference>
<evidence type="ECO:0000256" key="1">
    <source>
        <dbReference type="SAM" id="Phobius"/>
    </source>
</evidence>
<reference evidence="2 3" key="1">
    <citation type="submission" date="2013-02" db="EMBL/GenBank/DDBJ databases">
        <title>The Genome Sequence of Acinetobacter gerneri CIP 107464.</title>
        <authorList>
            <consortium name="The Broad Institute Genome Sequencing Platform"/>
            <consortium name="The Broad Institute Genome Sequencing Center for Infectious Disease"/>
            <person name="Cerqueira G."/>
            <person name="Feldgarden M."/>
            <person name="Courvalin P."/>
            <person name="Perichon B."/>
            <person name="Grillot-Courvalin C."/>
            <person name="Clermont D."/>
            <person name="Rocha E."/>
            <person name="Yoon E.-J."/>
            <person name="Nemec A."/>
            <person name="Walker B."/>
            <person name="Young S.K."/>
            <person name="Zeng Q."/>
            <person name="Gargeya S."/>
            <person name="Fitzgerald M."/>
            <person name="Haas B."/>
            <person name="Abouelleil A."/>
            <person name="Alvarado L."/>
            <person name="Arachchi H.M."/>
            <person name="Berlin A.M."/>
            <person name="Chapman S.B."/>
            <person name="Dewar J."/>
            <person name="Goldberg J."/>
            <person name="Griggs A."/>
            <person name="Gujja S."/>
            <person name="Hansen M."/>
            <person name="Howarth C."/>
            <person name="Imamovic A."/>
            <person name="Larimer J."/>
            <person name="McCowan C."/>
            <person name="Murphy C."/>
            <person name="Neiman D."/>
            <person name="Pearson M."/>
            <person name="Priest M."/>
            <person name="Roberts A."/>
            <person name="Saif S."/>
            <person name="Shea T."/>
            <person name="Sisk P."/>
            <person name="Sykes S."/>
            <person name="Wortman J."/>
            <person name="Nusbaum C."/>
            <person name="Birren B."/>
        </authorList>
    </citation>
    <scope>NUCLEOTIDE SEQUENCE [LARGE SCALE GENOMIC DNA]</scope>
    <source>
        <strain evidence="2 3">CIP 107464</strain>
    </source>
</reference>
<evidence type="ECO:0000313" key="3">
    <source>
        <dbReference type="Proteomes" id="UP000013117"/>
    </source>
</evidence>
<keyword evidence="1" id="KW-0812">Transmembrane</keyword>
<dbReference type="HOGENOM" id="CLU_1406085_0_0_6"/>
<accession>N8Y529</accession>
<keyword evidence="1" id="KW-1133">Transmembrane helix</keyword>
<keyword evidence="1" id="KW-0472">Membrane</keyword>
<organism evidence="2 3">
    <name type="scientific">Acinetobacter gerneri DSM 14967 = CIP 107464 = MTCC 9824</name>
    <dbReference type="NCBI Taxonomy" id="1120926"/>
    <lineage>
        <taxon>Bacteria</taxon>
        <taxon>Pseudomonadati</taxon>
        <taxon>Pseudomonadota</taxon>
        <taxon>Gammaproteobacteria</taxon>
        <taxon>Moraxellales</taxon>
        <taxon>Moraxellaceae</taxon>
        <taxon>Acinetobacter</taxon>
    </lineage>
</organism>
<evidence type="ECO:0000313" key="2">
    <source>
        <dbReference type="EMBL" id="ENV31781.1"/>
    </source>
</evidence>
<dbReference type="GeneID" id="84211411"/>